<accession>A0A2Z5PJP1</accession>
<dbReference type="GeneID" id="41279315"/>
<protein>
    <submittedName>
        <fullName evidence="2">Uncharacterized protein</fullName>
    </submittedName>
</protein>
<feature type="transmembrane region" description="Helical" evidence="1">
    <location>
        <begin position="78"/>
        <end position="99"/>
    </location>
</feature>
<proteinExistence type="predicted"/>
<keyword evidence="1" id="KW-0472">Membrane</keyword>
<dbReference type="EMBL" id="AP011526">
    <property type="protein sequence ID" value="BAP61016.1"/>
    <property type="molecule type" value="Genomic_DNA"/>
</dbReference>
<dbReference type="RefSeq" id="WP_146778197.1">
    <property type="nucleotide sequence ID" value="NZ_AP011526.1"/>
</dbReference>
<keyword evidence="1" id="KW-1133">Transmembrane helix</keyword>
<name>A0A2Z5PJP1_METMI</name>
<dbReference type="AlphaFoldDB" id="A0A2Z5PJP1"/>
<sequence length="125" mass="13875">MNVIDILVLVAFVGSIKEVCRNITLAFSGYENSRNNKFIDIVQSILLILSGIFYCGSVVVLIKTLPNLELFLSQSLDIQIVIIFIPPLIAMYLLSGFASKQAVNYGLKKGLIKKTDVKKKILPEN</sequence>
<feature type="transmembrane region" description="Helical" evidence="1">
    <location>
        <begin position="44"/>
        <end position="66"/>
    </location>
</feature>
<evidence type="ECO:0000256" key="1">
    <source>
        <dbReference type="SAM" id="Phobius"/>
    </source>
</evidence>
<gene>
    <name evidence="2" type="ORF">MMKA1_08990</name>
</gene>
<keyword evidence="1" id="KW-0812">Transmembrane</keyword>
<reference evidence="2 3" key="1">
    <citation type="submission" date="2009-06" db="EMBL/GenBank/DDBJ databases">
        <title>Molecular Evidence for Microbiologically Influenced Corrosion from genome of Methanogen.</title>
        <authorList>
            <person name="Ito N."/>
            <person name="Tsurumaru H."/>
            <person name="Shimizu A."/>
            <person name="Harada T."/>
            <person name="Hosoyama A."/>
            <person name="Horikawa H."/>
            <person name="Wakai S."/>
            <person name="Sasaki K."/>
            <person name="Nishijima K."/>
            <person name="Ataku H."/>
            <person name="Yamazaki J."/>
            <person name="Mise M."/>
            <person name="Yamazaki S."/>
            <person name="Tanikawa S."/>
            <person name="Harayama S."/>
            <person name="Fujita N."/>
        </authorList>
    </citation>
    <scope>NUCLEOTIDE SEQUENCE [LARGE SCALE GENOMIC DNA]</scope>
    <source>
        <strain evidence="3">KA1 ( NBRC 102054)</strain>
    </source>
</reference>
<evidence type="ECO:0000313" key="3">
    <source>
        <dbReference type="Proteomes" id="UP000264208"/>
    </source>
</evidence>
<dbReference type="KEGG" id="mmak:MMKA1_08990"/>
<dbReference type="Proteomes" id="UP000264208">
    <property type="component" value="Chromosome"/>
</dbReference>
<organism evidence="2 3">
    <name type="scientific">Methanococcus maripaludis KA1</name>
    <dbReference type="NCBI Taxonomy" id="637914"/>
    <lineage>
        <taxon>Archaea</taxon>
        <taxon>Methanobacteriati</taxon>
        <taxon>Methanobacteriota</taxon>
        <taxon>Methanomada group</taxon>
        <taxon>Methanococci</taxon>
        <taxon>Methanococcales</taxon>
        <taxon>Methanococcaceae</taxon>
        <taxon>Methanococcus</taxon>
    </lineage>
</organism>
<evidence type="ECO:0000313" key="2">
    <source>
        <dbReference type="EMBL" id="BAP61016.1"/>
    </source>
</evidence>